<feature type="transmembrane region" description="Helical" evidence="5">
    <location>
        <begin position="33"/>
        <end position="54"/>
    </location>
</feature>
<evidence type="ECO:0000313" key="6">
    <source>
        <dbReference type="EMBL" id="PIC43974.1"/>
    </source>
</evidence>
<evidence type="ECO:0000256" key="5">
    <source>
        <dbReference type="SAM" id="Phobius"/>
    </source>
</evidence>
<dbReference type="InterPro" id="IPR051080">
    <property type="entry name" value="Nematode_rcpt-like_serp_alpha"/>
</dbReference>
<reference evidence="7" key="1">
    <citation type="submission" date="2017-10" db="EMBL/GenBank/DDBJ databases">
        <title>Rapid genome shrinkage in a self-fertile nematode reveals novel sperm competition proteins.</title>
        <authorList>
            <person name="Yin D."/>
            <person name="Schwarz E.M."/>
            <person name="Thomas C.G."/>
            <person name="Felde R.L."/>
            <person name="Korf I.F."/>
            <person name="Cutter A.D."/>
            <person name="Schartner C.M."/>
            <person name="Ralston E.J."/>
            <person name="Meyer B.J."/>
            <person name="Haag E.S."/>
        </authorList>
    </citation>
    <scope>NUCLEOTIDE SEQUENCE [LARGE SCALE GENOMIC DNA]</scope>
    <source>
        <strain evidence="7">JU1422</strain>
    </source>
</reference>
<keyword evidence="7" id="KW-1185">Reference proteome</keyword>
<feature type="transmembrane region" description="Helical" evidence="5">
    <location>
        <begin position="66"/>
        <end position="85"/>
    </location>
</feature>
<keyword evidence="4 5" id="KW-0472">Membrane</keyword>
<sequence>MSLNPNTTSPTPPQCASELQMFQRNSNVFRANVLFNFIVESLTLWASVAFCLVLYKRSFFSKSCTFLIYVNLIVINLHQWNYAFIQGWSLQRALVHSDQPCSIMFTEYECFQWYTNSIFSRLLLLFMSCALTLDNFITLLIPRLTSSYASGIMLSFAAVLAAFAQCSYMTHDGPNNNIQANCFQRLNRDIDGLKMQIYMYLIVVAVCVVLNAILLITKYLMSKITKANYDVNDKIEKKEAVNTAGAISIVVMCQMVFSTAYTISVVYLINNGKDFDPRYLSNFVLWCYTYTLSAFSFPVGLLIFTRVILNRRHQSITTMRNQTETIDSHFEKLGKEWGCSPPTRKITPIEK</sequence>
<evidence type="ECO:0000313" key="7">
    <source>
        <dbReference type="Proteomes" id="UP000230233"/>
    </source>
</evidence>
<dbReference type="GO" id="GO:0004930">
    <property type="term" value="F:G protein-coupled receptor activity"/>
    <property type="evidence" value="ECO:0007669"/>
    <property type="project" value="InterPro"/>
</dbReference>
<keyword evidence="2 5" id="KW-0812">Transmembrane</keyword>
<comment type="caution">
    <text evidence="6">The sequence shown here is derived from an EMBL/GenBank/DDBJ whole genome shotgun (WGS) entry which is preliminary data.</text>
</comment>
<feature type="transmembrane region" description="Helical" evidence="5">
    <location>
        <begin position="197"/>
        <end position="220"/>
    </location>
</feature>
<feature type="transmembrane region" description="Helical" evidence="5">
    <location>
        <begin position="148"/>
        <end position="170"/>
    </location>
</feature>
<proteinExistence type="predicted"/>
<dbReference type="GO" id="GO:0016020">
    <property type="term" value="C:membrane"/>
    <property type="evidence" value="ECO:0007669"/>
    <property type="project" value="UniProtKB-SubCell"/>
</dbReference>
<evidence type="ECO:0000256" key="1">
    <source>
        <dbReference type="ARBA" id="ARBA00004141"/>
    </source>
</evidence>
<dbReference type="PANTHER" id="PTHR31357">
    <property type="entry name" value="SERPENTINE RECEPTOR CLASS ALPHA-10"/>
    <property type="match status" value="1"/>
</dbReference>
<protein>
    <recommendedName>
        <fullName evidence="8">G-protein coupled receptors family 1 profile domain-containing protein</fullName>
    </recommendedName>
</protein>
<name>A0A2G5UWQ9_9PELO</name>
<dbReference type="Proteomes" id="UP000230233">
    <property type="component" value="Chromosome II"/>
</dbReference>
<feature type="transmembrane region" description="Helical" evidence="5">
    <location>
        <begin position="118"/>
        <end position="141"/>
    </location>
</feature>
<feature type="transmembrane region" description="Helical" evidence="5">
    <location>
        <begin position="283"/>
        <end position="309"/>
    </location>
</feature>
<accession>A0A2G5UWQ9</accession>
<organism evidence="6 7">
    <name type="scientific">Caenorhabditis nigoni</name>
    <dbReference type="NCBI Taxonomy" id="1611254"/>
    <lineage>
        <taxon>Eukaryota</taxon>
        <taxon>Metazoa</taxon>
        <taxon>Ecdysozoa</taxon>
        <taxon>Nematoda</taxon>
        <taxon>Chromadorea</taxon>
        <taxon>Rhabditida</taxon>
        <taxon>Rhabditina</taxon>
        <taxon>Rhabditomorpha</taxon>
        <taxon>Rhabditoidea</taxon>
        <taxon>Rhabditidae</taxon>
        <taxon>Peloderinae</taxon>
        <taxon>Caenorhabditis</taxon>
    </lineage>
</organism>
<dbReference type="PRINTS" id="PR00697">
    <property type="entry name" value="TMPROTEINSRA"/>
</dbReference>
<comment type="subcellular location">
    <subcellularLocation>
        <location evidence="1">Membrane</location>
        <topology evidence="1">Multi-pass membrane protein</topology>
    </subcellularLocation>
</comment>
<evidence type="ECO:0008006" key="8">
    <source>
        <dbReference type="Google" id="ProtNLM"/>
    </source>
</evidence>
<dbReference type="Pfam" id="PF02117">
    <property type="entry name" value="7TM_GPCR_Sra"/>
    <property type="match status" value="1"/>
</dbReference>
<feature type="transmembrane region" description="Helical" evidence="5">
    <location>
        <begin position="241"/>
        <end position="263"/>
    </location>
</feature>
<dbReference type="GO" id="GO:0004984">
    <property type="term" value="F:olfactory receptor activity"/>
    <property type="evidence" value="ECO:0007669"/>
    <property type="project" value="TreeGrafter"/>
</dbReference>
<dbReference type="InterPro" id="IPR000344">
    <property type="entry name" value="7TM_GPCR_serpentine_rcpt_Sra"/>
</dbReference>
<dbReference type="EMBL" id="PDUG01000002">
    <property type="protein sequence ID" value="PIC43974.1"/>
    <property type="molecule type" value="Genomic_DNA"/>
</dbReference>
<evidence type="ECO:0000256" key="3">
    <source>
        <dbReference type="ARBA" id="ARBA00022989"/>
    </source>
</evidence>
<evidence type="ECO:0000256" key="4">
    <source>
        <dbReference type="ARBA" id="ARBA00023136"/>
    </source>
</evidence>
<dbReference type="AlphaFoldDB" id="A0A2G5UWQ9"/>
<keyword evidence="3 5" id="KW-1133">Transmembrane helix</keyword>
<dbReference type="OrthoDB" id="5789323at2759"/>
<dbReference type="PANTHER" id="PTHR31357:SF4">
    <property type="entry name" value="SERPENTINE RECEPTOR CLASS ALPHA-34"/>
    <property type="match status" value="1"/>
</dbReference>
<evidence type="ECO:0000256" key="2">
    <source>
        <dbReference type="ARBA" id="ARBA00022692"/>
    </source>
</evidence>
<gene>
    <name evidence="6" type="primary">Cni-sra-34</name>
    <name evidence="6" type="synonym">Cnig_chr_II.g4506</name>
    <name evidence="6" type="ORF">B9Z55_004506</name>
</gene>